<dbReference type="GO" id="GO:0000981">
    <property type="term" value="F:DNA-binding transcription factor activity, RNA polymerase II-specific"/>
    <property type="evidence" value="ECO:0007669"/>
    <property type="project" value="TreeGrafter"/>
</dbReference>
<evidence type="ECO:0000256" key="4">
    <source>
        <dbReference type="ARBA" id="ARBA00023015"/>
    </source>
</evidence>
<feature type="region of interest" description="Disordered" evidence="9">
    <location>
        <begin position="674"/>
        <end position="698"/>
    </location>
</feature>
<comment type="subcellular location">
    <subcellularLocation>
        <location evidence="1">Nucleus</location>
    </subcellularLocation>
</comment>
<feature type="compositionally biased region" description="Polar residues" evidence="9">
    <location>
        <begin position="971"/>
        <end position="1003"/>
    </location>
</feature>
<dbReference type="PANTHER" id="PTHR13580">
    <property type="entry name" value="TGF-BETA INDUCED APOPTOSIS PROTEIN"/>
    <property type="match status" value="1"/>
</dbReference>
<keyword evidence="7" id="KW-0804">Transcription</keyword>
<evidence type="ECO:0000256" key="2">
    <source>
        <dbReference type="ARBA" id="ARBA00008548"/>
    </source>
</evidence>
<evidence type="ECO:0000313" key="12">
    <source>
        <dbReference type="Proteomes" id="UP000502823"/>
    </source>
</evidence>
<feature type="region of interest" description="Disordered" evidence="9">
    <location>
        <begin position="29"/>
        <end position="83"/>
    </location>
</feature>
<keyword evidence="5" id="KW-0238">DNA-binding</keyword>
<accession>A0A6L2PZK6</accession>
<evidence type="ECO:0000256" key="9">
    <source>
        <dbReference type="SAM" id="MobiDB-lite"/>
    </source>
</evidence>
<dbReference type="PANTHER" id="PTHR13580:SF9">
    <property type="entry name" value="AXIN1 UP-REGULATED 1, ISOFORM A"/>
    <property type="match status" value="1"/>
</dbReference>
<keyword evidence="4" id="KW-0805">Transcription regulation</keyword>
<feature type="region of interest" description="Disordered" evidence="9">
    <location>
        <begin position="126"/>
        <end position="215"/>
    </location>
</feature>
<feature type="compositionally biased region" description="Polar residues" evidence="9">
    <location>
        <begin position="593"/>
        <end position="603"/>
    </location>
</feature>
<feature type="region of interest" description="Disordered" evidence="9">
    <location>
        <begin position="440"/>
        <end position="464"/>
    </location>
</feature>
<reference evidence="12" key="1">
    <citation type="submission" date="2020-01" db="EMBL/GenBank/DDBJ databases">
        <title>Draft genome sequence of the Termite Coptotermes fromosanus.</title>
        <authorList>
            <person name="Itakura S."/>
            <person name="Yosikawa Y."/>
            <person name="Umezawa K."/>
        </authorList>
    </citation>
    <scope>NUCLEOTIDE SEQUENCE [LARGE SCALE GENOMIC DNA]</scope>
</reference>
<dbReference type="InterPro" id="IPR031972">
    <property type="entry name" value="CSRNP_N"/>
</dbReference>
<dbReference type="GO" id="GO:0043565">
    <property type="term" value="F:sequence-specific DNA binding"/>
    <property type="evidence" value="ECO:0007669"/>
    <property type="project" value="TreeGrafter"/>
</dbReference>
<evidence type="ECO:0000259" key="10">
    <source>
        <dbReference type="Pfam" id="PF16019"/>
    </source>
</evidence>
<feature type="compositionally biased region" description="Low complexity" evidence="9">
    <location>
        <begin position="340"/>
        <end position="352"/>
    </location>
</feature>
<evidence type="ECO:0000256" key="7">
    <source>
        <dbReference type="ARBA" id="ARBA00023163"/>
    </source>
</evidence>
<evidence type="ECO:0000256" key="8">
    <source>
        <dbReference type="ARBA" id="ARBA00023242"/>
    </source>
</evidence>
<evidence type="ECO:0000313" key="11">
    <source>
        <dbReference type="EMBL" id="GFG35998.1"/>
    </source>
</evidence>
<dbReference type="InParanoid" id="A0A6L2PZK6"/>
<dbReference type="AlphaFoldDB" id="A0A6L2PZK6"/>
<dbReference type="Proteomes" id="UP000502823">
    <property type="component" value="Unassembled WGS sequence"/>
</dbReference>
<keyword evidence="8" id="KW-0539">Nucleus</keyword>
<evidence type="ECO:0000256" key="3">
    <source>
        <dbReference type="ARBA" id="ARBA00022703"/>
    </source>
</evidence>
<protein>
    <recommendedName>
        <fullName evidence="10">Cysteine/serine-rich nuclear protein N-terminal domain-containing protein</fullName>
    </recommendedName>
</protein>
<dbReference type="EMBL" id="BLKM01000588">
    <property type="protein sequence ID" value="GFG35998.1"/>
    <property type="molecule type" value="Genomic_DNA"/>
</dbReference>
<feature type="region of interest" description="Disordered" evidence="9">
    <location>
        <begin position="722"/>
        <end position="777"/>
    </location>
</feature>
<feature type="region of interest" description="Disordered" evidence="9">
    <location>
        <begin position="582"/>
        <end position="634"/>
    </location>
</feature>
<feature type="compositionally biased region" description="Acidic residues" evidence="9">
    <location>
        <begin position="449"/>
        <end position="464"/>
    </location>
</feature>
<sequence length="1058" mass="113241">MQNTEGMDPHEHATCPGVLVSNSECFSSQETVTSKSVTEIAKENDHSTELEGISSKERDEDDGYADTVSNREEVIQTSALESSKSKVLSKQTLNFVESQVSDSCSGVPENSKNDCNQDFISDVTKLVDISQEEEDSVAESALCETSGGVEGQEEILESNDRSDGSDSGLGCDLAEERSVPADSLSSGSADESVGTAVGGQIDSEEGAASSGSDSEAHFLDGIQDTLVESSKDLATSVNTLEIPTDVLETNSDVVGTPSDNRQITSDHTLSNFEHSEYVTVNLKKKSSVQGEVAESFFELPVIGSSGPSDVQQAAMGLNYSSSQSQPSAEEDADLGSILDSASASNSSTTRQSNLKRHLPYDVQDGPQSKRKKAISFDKVTVYYFPRAQGFTCVPSQGGSTLGMASQHAHVQQFSILEHAVEQRRLHRQVLLQLRSERLNTQGAPVSSSDDSESEEEQSDASESELDLDSYYFLQPVPTRQRRALLRAAGVRKIDSVEKDECRDIRSSREFCGCSCKGYCDPDTCSCSQAGIKCQVDRLNFPCGCSRDGCANSSGRIEFNPVRVRTHFIHTLMRLELEKKQKLEEGEEEGGGETSTKQDQNSNRRLCWNEEDRLSGPSTSSYQEEGKSASDSLGVAPKFNGSLLRDVSLGSGIEVESCVHAGSFTNLHYGASGDGPDGTVSGSDMPGGNTSGFSGIVGDLPAREDSLDLYAFRDDCYSEENSNELSTDHLEGNSNVDRNRFPGHHPGTSVLHQGRKGHSNERQEFSMTPGFPFSQPGNVGGRPFAPSPTSGLLPGPAFPDTNTSNYQQQNTPAAAATNITYGDNTDSKYQYPSGFSTFSSPHPAATTENFGHYSGVYGHEFTSKVTGEGLGGDTYKDNMLSNPVQGAEFHQRPQPLLGAGSSSYEGFSVLGDPRESFDSQDSVGKPVGGGSVVHGHYTNLHPVCPMSNKLEPFSELLQGRYSYMATARTSAPSATFDDSSSTMHGPSATYNSSGPPSEQLTVSDGDSELRQEGISVEGDKGQAGDNENNSNSASSGGTDDCDENFGEIIKKTMVETVSA</sequence>
<name>A0A6L2PZK6_COPFO</name>
<dbReference type="InterPro" id="IPR023260">
    <property type="entry name" value="Cys/Ser-rich_nuc_prot"/>
</dbReference>
<feature type="region of interest" description="Disordered" evidence="9">
    <location>
        <begin position="339"/>
        <end position="371"/>
    </location>
</feature>
<evidence type="ECO:0000256" key="5">
    <source>
        <dbReference type="ARBA" id="ARBA00023125"/>
    </source>
</evidence>
<dbReference type="Pfam" id="PF16019">
    <property type="entry name" value="CSRNP_N"/>
    <property type="match status" value="1"/>
</dbReference>
<feature type="region of interest" description="Disordered" evidence="9">
    <location>
        <begin position="971"/>
        <end position="1045"/>
    </location>
</feature>
<comment type="caution">
    <text evidence="11">The sequence shown here is derived from an EMBL/GenBank/DDBJ whole genome shotgun (WGS) entry which is preliminary data.</text>
</comment>
<proteinExistence type="inferred from homology"/>
<dbReference type="GO" id="GO:0006915">
    <property type="term" value="P:apoptotic process"/>
    <property type="evidence" value="ECO:0007669"/>
    <property type="project" value="UniProtKB-KW"/>
</dbReference>
<evidence type="ECO:0000256" key="1">
    <source>
        <dbReference type="ARBA" id="ARBA00004123"/>
    </source>
</evidence>
<evidence type="ECO:0000256" key="6">
    <source>
        <dbReference type="ARBA" id="ARBA00023159"/>
    </source>
</evidence>
<feature type="compositionally biased region" description="Basic and acidic residues" evidence="9">
    <location>
        <begin position="1006"/>
        <end position="1021"/>
    </location>
</feature>
<keyword evidence="3" id="KW-0053">Apoptosis</keyword>
<feature type="compositionally biased region" description="Basic and acidic residues" evidence="9">
    <location>
        <begin position="40"/>
        <end position="58"/>
    </location>
</feature>
<dbReference type="PRINTS" id="PR02031">
    <property type="entry name" value="CYSSERRICHNP"/>
</dbReference>
<keyword evidence="12" id="KW-1185">Reference proteome</keyword>
<dbReference type="GO" id="GO:0005634">
    <property type="term" value="C:nucleus"/>
    <property type="evidence" value="ECO:0007669"/>
    <property type="project" value="UniProtKB-SubCell"/>
</dbReference>
<keyword evidence="6" id="KW-0010">Activator</keyword>
<dbReference type="OrthoDB" id="5946974at2759"/>
<organism evidence="11 12">
    <name type="scientific">Coptotermes formosanus</name>
    <name type="common">Formosan subterranean termite</name>
    <dbReference type="NCBI Taxonomy" id="36987"/>
    <lineage>
        <taxon>Eukaryota</taxon>
        <taxon>Metazoa</taxon>
        <taxon>Ecdysozoa</taxon>
        <taxon>Arthropoda</taxon>
        <taxon>Hexapoda</taxon>
        <taxon>Insecta</taxon>
        <taxon>Pterygota</taxon>
        <taxon>Neoptera</taxon>
        <taxon>Polyneoptera</taxon>
        <taxon>Dictyoptera</taxon>
        <taxon>Blattodea</taxon>
        <taxon>Blattoidea</taxon>
        <taxon>Termitoidae</taxon>
        <taxon>Rhinotermitidae</taxon>
        <taxon>Coptotermes</taxon>
    </lineage>
</organism>
<gene>
    <name evidence="11" type="ORF">Cfor_03579</name>
</gene>
<feature type="domain" description="Cysteine/serine-rich nuclear protein N-terminal" evidence="10">
    <location>
        <begin position="369"/>
        <end position="578"/>
    </location>
</feature>
<feature type="compositionally biased region" description="Low complexity" evidence="9">
    <location>
        <begin position="1025"/>
        <end position="1034"/>
    </location>
</feature>
<comment type="similarity">
    <text evidence="2">Belongs to the AXUD1 family.</text>
</comment>